<keyword evidence="3" id="KW-0804">Transcription</keyword>
<dbReference type="SMART" id="SM00342">
    <property type="entry name" value="HTH_ARAC"/>
    <property type="match status" value="1"/>
</dbReference>
<organism evidence="5 6">
    <name type="scientific">Paludibacterium paludis</name>
    <dbReference type="NCBI Taxonomy" id="1225769"/>
    <lineage>
        <taxon>Bacteria</taxon>
        <taxon>Pseudomonadati</taxon>
        <taxon>Pseudomonadota</taxon>
        <taxon>Betaproteobacteria</taxon>
        <taxon>Neisseriales</taxon>
        <taxon>Chromobacteriaceae</taxon>
        <taxon>Paludibacterium</taxon>
    </lineage>
</organism>
<proteinExistence type="predicted"/>
<keyword evidence="6" id="KW-1185">Reference proteome</keyword>
<evidence type="ECO:0000313" key="6">
    <source>
        <dbReference type="Proteomes" id="UP000645257"/>
    </source>
</evidence>
<dbReference type="SUPFAM" id="SSF46689">
    <property type="entry name" value="Homeodomain-like"/>
    <property type="match status" value="2"/>
</dbReference>
<dbReference type="PROSITE" id="PS01124">
    <property type="entry name" value="HTH_ARAC_FAMILY_2"/>
    <property type="match status" value="1"/>
</dbReference>
<evidence type="ECO:0000313" key="5">
    <source>
        <dbReference type="EMBL" id="GGY18438.1"/>
    </source>
</evidence>
<dbReference type="InterPro" id="IPR018062">
    <property type="entry name" value="HTH_AraC-typ_CS"/>
</dbReference>
<dbReference type="GO" id="GO:0043565">
    <property type="term" value="F:sequence-specific DNA binding"/>
    <property type="evidence" value="ECO:0007669"/>
    <property type="project" value="InterPro"/>
</dbReference>
<evidence type="ECO:0000256" key="2">
    <source>
        <dbReference type="ARBA" id="ARBA00023125"/>
    </source>
</evidence>
<feature type="domain" description="HTH araC/xylS-type" evidence="4">
    <location>
        <begin position="191"/>
        <end position="288"/>
    </location>
</feature>
<dbReference type="PROSITE" id="PS00041">
    <property type="entry name" value="HTH_ARAC_FAMILY_1"/>
    <property type="match status" value="1"/>
</dbReference>
<dbReference type="AlphaFoldDB" id="A0A918P533"/>
<evidence type="ECO:0000256" key="1">
    <source>
        <dbReference type="ARBA" id="ARBA00023015"/>
    </source>
</evidence>
<evidence type="ECO:0000259" key="4">
    <source>
        <dbReference type="PROSITE" id="PS01124"/>
    </source>
</evidence>
<gene>
    <name evidence="5" type="ORF">GCM10011289_22420</name>
</gene>
<dbReference type="PANTHER" id="PTHR47893">
    <property type="entry name" value="REGULATORY PROTEIN PCHR"/>
    <property type="match status" value="1"/>
</dbReference>
<comment type="caution">
    <text evidence="5">The sequence shown here is derived from an EMBL/GenBank/DDBJ whole genome shotgun (WGS) entry which is preliminary data.</text>
</comment>
<sequence>MDGRLHIARQLSWQAEEGVSMMGSELVALGDAILHTTMPDDGLLLGLTLYGQAESGMPDGPCRRFTVLPGRCWALPVSRHNQLEGRYPAGTRIAGISFFLSEGWLALRRKGDETLTRLCAHCGAGGPAQGELPAALRSHAMRLLRNPHHGEMGRLFLAARAHDLLLGLIESFARPGHTAAAPSVPGLMRMSRARDILESRLETPPGLDELARLAGTSVSALRKDFKAAFGLPVAAYVRKRRLELARGQLEQGQSVTQVAYQAGYDSPANFATAFKREFGLPPSELRRR</sequence>
<accession>A0A918P533</accession>
<reference evidence="5" key="1">
    <citation type="journal article" date="2014" name="Int. J. Syst. Evol. Microbiol.">
        <title>Complete genome sequence of Corynebacterium casei LMG S-19264T (=DSM 44701T), isolated from a smear-ripened cheese.</title>
        <authorList>
            <consortium name="US DOE Joint Genome Institute (JGI-PGF)"/>
            <person name="Walter F."/>
            <person name="Albersmeier A."/>
            <person name="Kalinowski J."/>
            <person name="Ruckert C."/>
        </authorList>
    </citation>
    <scope>NUCLEOTIDE SEQUENCE</scope>
    <source>
        <strain evidence="5">KCTC 32182</strain>
    </source>
</reference>
<keyword evidence="1" id="KW-0805">Transcription regulation</keyword>
<dbReference type="EMBL" id="BMYX01000012">
    <property type="protein sequence ID" value="GGY18438.1"/>
    <property type="molecule type" value="Genomic_DNA"/>
</dbReference>
<dbReference type="InterPro" id="IPR009057">
    <property type="entry name" value="Homeodomain-like_sf"/>
</dbReference>
<dbReference type="InterPro" id="IPR053142">
    <property type="entry name" value="PchR_regulatory_protein"/>
</dbReference>
<dbReference type="InterPro" id="IPR020449">
    <property type="entry name" value="Tscrpt_reg_AraC-type_HTH"/>
</dbReference>
<dbReference type="InterPro" id="IPR018060">
    <property type="entry name" value="HTH_AraC"/>
</dbReference>
<keyword evidence="2" id="KW-0238">DNA-binding</keyword>
<dbReference type="Gene3D" id="1.10.10.60">
    <property type="entry name" value="Homeodomain-like"/>
    <property type="match status" value="1"/>
</dbReference>
<dbReference type="GO" id="GO:0003700">
    <property type="term" value="F:DNA-binding transcription factor activity"/>
    <property type="evidence" value="ECO:0007669"/>
    <property type="project" value="InterPro"/>
</dbReference>
<name>A0A918P533_9NEIS</name>
<dbReference type="PANTHER" id="PTHR47893:SF1">
    <property type="entry name" value="REGULATORY PROTEIN PCHR"/>
    <property type="match status" value="1"/>
</dbReference>
<dbReference type="PRINTS" id="PR00032">
    <property type="entry name" value="HTHARAC"/>
</dbReference>
<dbReference type="RefSeq" id="WP_189534310.1">
    <property type="nucleotide sequence ID" value="NZ_BMYX01000012.1"/>
</dbReference>
<evidence type="ECO:0000256" key="3">
    <source>
        <dbReference type="ARBA" id="ARBA00023163"/>
    </source>
</evidence>
<dbReference type="Proteomes" id="UP000645257">
    <property type="component" value="Unassembled WGS sequence"/>
</dbReference>
<protein>
    <recommendedName>
        <fullName evidence="4">HTH araC/xylS-type domain-containing protein</fullName>
    </recommendedName>
</protein>
<reference evidence="5" key="2">
    <citation type="submission" date="2020-09" db="EMBL/GenBank/DDBJ databases">
        <authorList>
            <person name="Sun Q."/>
            <person name="Kim S."/>
        </authorList>
    </citation>
    <scope>NUCLEOTIDE SEQUENCE</scope>
    <source>
        <strain evidence="5">KCTC 32182</strain>
    </source>
</reference>
<dbReference type="Pfam" id="PF12833">
    <property type="entry name" value="HTH_18"/>
    <property type="match status" value="1"/>
</dbReference>